<gene>
    <name evidence="3" type="ORF">SASPL_117823</name>
</gene>
<comment type="caution">
    <text evidence="3">The sequence shown here is derived from an EMBL/GenBank/DDBJ whole genome shotgun (WGS) entry which is preliminary data.</text>
</comment>
<keyword evidence="2" id="KW-1133">Transmembrane helix</keyword>
<evidence type="ECO:0000313" key="3">
    <source>
        <dbReference type="EMBL" id="KAG6421273.1"/>
    </source>
</evidence>
<reference evidence="3" key="1">
    <citation type="submission" date="2018-01" db="EMBL/GenBank/DDBJ databases">
        <authorList>
            <person name="Mao J.F."/>
        </authorList>
    </citation>
    <scope>NUCLEOTIDE SEQUENCE</scope>
    <source>
        <strain evidence="3">Huo1</strain>
        <tissue evidence="3">Leaf</tissue>
    </source>
</reference>
<feature type="compositionally biased region" description="Polar residues" evidence="1">
    <location>
        <begin position="146"/>
        <end position="155"/>
    </location>
</feature>
<evidence type="ECO:0000313" key="4">
    <source>
        <dbReference type="Proteomes" id="UP000298416"/>
    </source>
</evidence>
<keyword evidence="2" id="KW-0812">Transmembrane</keyword>
<accession>A0A8X8ZY54</accession>
<name>A0A8X8ZY54_SALSN</name>
<feature type="transmembrane region" description="Helical" evidence="2">
    <location>
        <begin position="261"/>
        <end position="283"/>
    </location>
</feature>
<feature type="region of interest" description="Disordered" evidence="1">
    <location>
        <begin position="133"/>
        <end position="155"/>
    </location>
</feature>
<protein>
    <submittedName>
        <fullName evidence="3">Uncharacterized protein</fullName>
    </submittedName>
</protein>
<keyword evidence="2" id="KW-0472">Membrane</keyword>
<sequence length="399" mass="42468">MFERLFFSSHVPACVYTLSLFLVTLRRFSRGDLLELRCLTLTAVCGIVQSRVLVDAVKQILICYIFSLRGKSIGEQGIEGRIFYTCAVVNAFDVCVKCCRDQPSGFVLVSCLAYLVGVDPTGFVLLRDDSEPDIENVGPQPDPAETQGSPDTMQSDSDIVSPNYAMMKGTGQMPHRFDKAQSGEIFLVTLRRFSRGDLLELRCLTLTAVCGIVQSRVLVDAVKQILICYIFSLRGKSIGEQGIEDLTYTITNIPKMANTSALFFAALFLLAVASPARGAGIFLNGLTVNGQLCCTSTGNCPGQGVDGVPVVLNCTNIFGSTTTAGRTTTTDTGSFKFTIPLVGLIFGNIIPCTVGVLSSAALSATTGTLSTVQSVGTVVTGVLGLLQNATITGFSHLGV</sequence>
<dbReference type="Proteomes" id="UP000298416">
    <property type="component" value="Unassembled WGS sequence"/>
</dbReference>
<dbReference type="AlphaFoldDB" id="A0A8X8ZY54"/>
<organism evidence="3">
    <name type="scientific">Salvia splendens</name>
    <name type="common">Scarlet sage</name>
    <dbReference type="NCBI Taxonomy" id="180675"/>
    <lineage>
        <taxon>Eukaryota</taxon>
        <taxon>Viridiplantae</taxon>
        <taxon>Streptophyta</taxon>
        <taxon>Embryophyta</taxon>
        <taxon>Tracheophyta</taxon>
        <taxon>Spermatophyta</taxon>
        <taxon>Magnoliopsida</taxon>
        <taxon>eudicotyledons</taxon>
        <taxon>Gunneridae</taxon>
        <taxon>Pentapetalae</taxon>
        <taxon>asterids</taxon>
        <taxon>lamiids</taxon>
        <taxon>Lamiales</taxon>
        <taxon>Lamiaceae</taxon>
        <taxon>Nepetoideae</taxon>
        <taxon>Mentheae</taxon>
        <taxon>Salviinae</taxon>
        <taxon>Salvia</taxon>
        <taxon>Salvia subgen. Calosphace</taxon>
        <taxon>core Calosphace</taxon>
    </lineage>
</organism>
<keyword evidence="4" id="KW-1185">Reference proteome</keyword>
<reference evidence="3" key="2">
    <citation type="submission" date="2020-08" db="EMBL/GenBank/DDBJ databases">
        <title>Plant Genome Project.</title>
        <authorList>
            <person name="Zhang R.-G."/>
        </authorList>
    </citation>
    <scope>NUCLEOTIDE SEQUENCE</scope>
    <source>
        <strain evidence="3">Huo1</strain>
        <tissue evidence="3">Leaf</tissue>
    </source>
</reference>
<evidence type="ECO:0000256" key="2">
    <source>
        <dbReference type="SAM" id="Phobius"/>
    </source>
</evidence>
<dbReference type="EMBL" id="PNBA02000006">
    <property type="protein sequence ID" value="KAG6421273.1"/>
    <property type="molecule type" value="Genomic_DNA"/>
</dbReference>
<proteinExistence type="predicted"/>
<evidence type="ECO:0000256" key="1">
    <source>
        <dbReference type="SAM" id="MobiDB-lite"/>
    </source>
</evidence>